<dbReference type="AlphaFoldDB" id="A0A5C6ZCH7"/>
<comment type="caution">
    <text evidence="2">The sequence shown here is derived from an EMBL/GenBank/DDBJ whole genome shotgun (WGS) entry which is preliminary data.</text>
</comment>
<protein>
    <submittedName>
        <fullName evidence="2">Uncharacterized protein</fullName>
    </submittedName>
</protein>
<name>A0A5C6ZCH7_9FLAO</name>
<reference evidence="2 3" key="1">
    <citation type="submission" date="2019-08" db="EMBL/GenBank/DDBJ databases">
        <title>Genomes of Subsaximicrobium wynnwilliamsii strains.</title>
        <authorList>
            <person name="Bowman J.P."/>
        </authorList>
    </citation>
    <scope>NUCLEOTIDE SEQUENCE [LARGE SCALE GENOMIC DNA]</scope>
    <source>
        <strain evidence="2 3">2-80-2</strain>
    </source>
</reference>
<organism evidence="2 3">
    <name type="scientific">Subsaximicrobium wynnwilliamsii</name>
    <dbReference type="NCBI Taxonomy" id="291179"/>
    <lineage>
        <taxon>Bacteria</taxon>
        <taxon>Pseudomonadati</taxon>
        <taxon>Bacteroidota</taxon>
        <taxon>Flavobacteriia</taxon>
        <taxon>Flavobacteriales</taxon>
        <taxon>Flavobacteriaceae</taxon>
        <taxon>Subsaximicrobium</taxon>
    </lineage>
</organism>
<keyword evidence="1" id="KW-0732">Signal</keyword>
<dbReference type="Proteomes" id="UP000321578">
    <property type="component" value="Unassembled WGS sequence"/>
</dbReference>
<keyword evidence="3" id="KW-1185">Reference proteome</keyword>
<feature type="signal peptide" evidence="1">
    <location>
        <begin position="1"/>
        <end position="25"/>
    </location>
</feature>
<proteinExistence type="predicted"/>
<accession>A0A5C6ZCH7</accession>
<sequence>MNFTSRLCYRLFLPILIFGSLQMYSQTANTDFANQINTVFQNFDKNRLAHGFLSDFGLDFT</sequence>
<evidence type="ECO:0000256" key="1">
    <source>
        <dbReference type="SAM" id="SignalP"/>
    </source>
</evidence>
<dbReference type="RefSeq" id="WP_147088387.1">
    <property type="nucleotide sequence ID" value="NZ_VORM01000040.1"/>
</dbReference>
<evidence type="ECO:0000313" key="2">
    <source>
        <dbReference type="EMBL" id="TXD86722.1"/>
    </source>
</evidence>
<evidence type="ECO:0000313" key="3">
    <source>
        <dbReference type="Proteomes" id="UP000321578"/>
    </source>
</evidence>
<gene>
    <name evidence="2" type="ORF">ESY86_19475</name>
</gene>
<feature type="chain" id="PRO_5023131567" evidence="1">
    <location>
        <begin position="26"/>
        <end position="61"/>
    </location>
</feature>
<dbReference type="EMBL" id="VORO01000041">
    <property type="protein sequence ID" value="TXD86722.1"/>
    <property type="molecule type" value="Genomic_DNA"/>
</dbReference>
<dbReference type="OrthoDB" id="4535652at2"/>